<keyword evidence="1" id="KW-0472">Membrane</keyword>
<gene>
    <name evidence="2" type="ORF">BECKTC1821D_GA0114238_100610</name>
</gene>
<organism evidence="2">
    <name type="scientific">Candidatus Kentrum sp. TC</name>
    <dbReference type="NCBI Taxonomy" id="2126339"/>
    <lineage>
        <taxon>Bacteria</taxon>
        <taxon>Pseudomonadati</taxon>
        <taxon>Pseudomonadota</taxon>
        <taxon>Gammaproteobacteria</taxon>
        <taxon>Candidatus Kentrum</taxon>
    </lineage>
</organism>
<accession>A0A450YCZ2</accession>
<evidence type="ECO:0000313" key="2">
    <source>
        <dbReference type="EMBL" id="VFK39374.1"/>
    </source>
</evidence>
<dbReference type="AlphaFoldDB" id="A0A450YCZ2"/>
<reference evidence="2" key="1">
    <citation type="submission" date="2019-02" db="EMBL/GenBank/DDBJ databases">
        <authorList>
            <person name="Gruber-Vodicka R. H."/>
            <person name="Seah K. B. B."/>
        </authorList>
    </citation>
    <scope>NUCLEOTIDE SEQUENCE</scope>
    <source>
        <strain evidence="2">BECK_BZ123</strain>
    </source>
</reference>
<feature type="transmembrane region" description="Helical" evidence="1">
    <location>
        <begin position="114"/>
        <end position="135"/>
    </location>
</feature>
<feature type="transmembrane region" description="Helical" evidence="1">
    <location>
        <begin position="71"/>
        <end position="93"/>
    </location>
</feature>
<feature type="transmembrane region" description="Helical" evidence="1">
    <location>
        <begin position="43"/>
        <end position="65"/>
    </location>
</feature>
<sequence length="157" mass="17904">MESVIKILNTIIAAIEIAIDEVAKVLDRAIVAIQSVSRKVISLFLAMFRLIFYLLPFVLFIVIGASKQWDFLFYIGIVVLLFVAVLFVRDFLVAFKEENIEDQKEARIEKAGRVIFIMIILNVLTVGYAVLYYFFNINIEQLLGALLQGWADEVIIP</sequence>
<name>A0A450YCZ2_9GAMM</name>
<evidence type="ECO:0000256" key="1">
    <source>
        <dbReference type="SAM" id="Phobius"/>
    </source>
</evidence>
<keyword evidence="1" id="KW-0812">Transmembrane</keyword>
<dbReference type="EMBL" id="CAADFS010000006">
    <property type="protein sequence ID" value="VFK39374.1"/>
    <property type="molecule type" value="Genomic_DNA"/>
</dbReference>
<proteinExistence type="predicted"/>
<protein>
    <submittedName>
        <fullName evidence="2">Uncharacterized protein</fullName>
    </submittedName>
</protein>
<keyword evidence="1" id="KW-1133">Transmembrane helix</keyword>